<accession>A0A917VE75</accession>
<organism evidence="1 2">
    <name type="scientific">Streptomyces flaveus</name>
    <dbReference type="NCBI Taxonomy" id="66370"/>
    <lineage>
        <taxon>Bacteria</taxon>
        <taxon>Bacillati</taxon>
        <taxon>Actinomycetota</taxon>
        <taxon>Actinomycetes</taxon>
        <taxon>Kitasatosporales</taxon>
        <taxon>Streptomycetaceae</taxon>
        <taxon>Streptomyces</taxon>
        <taxon>Streptomyces aurantiacus group</taxon>
    </lineage>
</organism>
<evidence type="ECO:0000313" key="2">
    <source>
        <dbReference type="Proteomes" id="UP000637788"/>
    </source>
</evidence>
<comment type="caution">
    <text evidence="1">The sequence shown here is derived from an EMBL/GenBank/DDBJ whole genome shotgun (WGS) entry which is preliminary data.</text>
</comment>
<dbReference type="AlphaFoldDB" id="A0A917VE75"/>
<dbReference type="RefSeq" id="WP_246567688.1">
    <property type="nucleotide sequence ID" value="NZ_BMPQ01000005.1"/>
</dbReference>
<dbReference type="Proteomes" id="UP000637788">
    <property type="component" value="Unassembled WGS sequence"/>
</dbReference>
<gene>
    <name evidence="1" type="ORF">GCM10010094_28190</name>
</gene>
<keyword evidence="2" id="KW-1185">Reference proteome</keyword>
<dbReference type="EMBL" id="BMPQ01000005">
    <property type="protein sequence ID" value="GGK65513.1"/>
    <property type="molecule type" value="Genomic_DNA"/>
</dbReference>
<proteinExistence type="predicted"/>
<sequence>MTARPLPSATDLTRAQYDGRACVWCGKPLWRNAVSAGIARGKIGAVVLDIVVYACPLCAEGHDPQTPRR</sequence>
<name>A0A917VE75_9ACTN</name>
<protein>
    <submittedName>
        <fullName evidence="1">Uncharacterized protein</fullName>
    </submittedName>
</protein>
<reference evidence="1" key="1">
    <citation type="journal article" date="2014" name="Int. J. Syst. Evol. Microbiol.">
        <title>Complete genome sequence of Corynebacterium casei LMG S-19264T (=DSM 44701T), isolated from a smear-ripened cheese.</title>
        <authorList>
            <consortium name="US DOE Joint Genome Institute (JGI-PGF)"/>
            <person name="Walter F."/>
            <person name="Albersmeier A."/>
            <person name="Kalinowski J."/>
            <person name="Ruckert C."/>
        </authorList>
    </citation>
    <scope>NUCLEOTIDE SEQUENCE</scope>
    <source>
        <strain evidence="1">JCM 3035</strain>
    </source>
</reference>
<reference evidence="1" key="2">
    <citation type="submission" date="2020-09" db="EMBL/GenBank/DDBJ databases">
        <authorList>
            <person name="Sun Q."/>
            <person name="Ohkuma M."/>
        </authorList>
    </citation>
    <scope>NUCLEOTIDE SEQUENCE</scope>
    <source>
        <strain evidence="1">JCM 3035</strain>
    </source>
</reference>
<evidence type="ECO:0000313" key="1">
    <source>
        <dbReference type="EMBL" id="GGK65513.1"/>
    </source>
</evidence>